<dbReference type="EMBL" id="PYVU01000182">
    <property type="protein sequence ID" value="PTB93126.1"/>
    <property type="molecule type" value="Genomic_DNA"/>
</dbReference>
<protein>
    <submittedName>
        <fullName evidence="1">Uncharacterized protein</fullName>
    </submittedName>
</protein>
<sequence length="143" mass="16247">MEDPKKSFLHLYDHHASGLAAGTYEITVSQKIENEGSLEESSYQFTVGEELFQLTTNQIHSVYPAPNGAGSYAHHLPHILLNNSTLPWQARSGSSEKGDPFLFLLLFDESELSDLDVRTEINERKRRPELFLPCLRHCCLNFL</sequence>
<evidence type="ECO:0000313" key="2">
    <source>
        <dbReference type="Proteomes" id="UP000240608"/>
    </source>
</evidence>
<proteinExistence type="predicted"/>
<evidence type="ECO:0000313" key="1">
    <source>
        <dbReference type="EMBL" id="PTB93126.1"/>
    </source>
</evidence>
<gene>
    <name evidence="1" type="ORF">C9994_13325</name>
</gene>
<dbReference type="AlphaFoldDB" id="A0A2T4DH74"/>
<organism evidence="1 2">
    <name type="scientific">Marivirga lumbricoides</name>
    <dbReference type="NCBI Taxonomy" id="1046115"/>
    <lineage>
        <taxon>Bacteria</taxon>
        <taxon>Pseudomonadati</taxon>
        <taxon>Bacteroidota</taxon>
        <taxon>Cytophagia</taxon>
        <taxon>Cytophagales</taxon>
        <taxon>Marivirgaceae</taxon>
        <taxon>Marivirga</taxon>
    </lineage>
</organism>
<name>A0A2T4DH74_9BACT</name>
<reference evidence="1 2" key="1">
    <citation type="submission" date="2018-03" db="EMBL/GenBank/DDBJ databases">
        <title>Cross-interface Injection: A General Nanoliter Liquid Handling Method Applied to Single Cells Genome Amplification Automated Nanoliter Liquid Handling Applied to Single Cell Multiple Displacement Amplification.</title>
        <authorList>
            <person name="Yun J."/>
            <person name="Xu P."/>
            <person name="Xu J."/>
            <person name="Dai X."/>
            <person name="Wang Y."/>
            <person name="Zheng X."/>
            <person name="Cao C."/>
            <person name="Yi Q."/>
            <person name="Zhu Y."/>
            <person name="Wang L."/>
            <person name="Dong Z."/>
            <person name="Huang Y."/>
            <person name="Huang L."/>
            <person name="Du W."/>
        </authorList>
    </citation>
    <scope>NUCLEOTIDE SEQUENCE [LARGE SCALE GENOMIC DNA]</scope>
    <source>
        <strain evidence="1 2">Z-D1-2</strain>
    </source>
</reference>
<comment type="caution">
    <text evidence="1">The sequence shown here is derived from an EMBL/GenBank/DDBJ whole genome shotgun (WGS) entry which is preliminary data.</text>
</comment>
<dbReference type="Proteomes" id="UP000240608">
    <property type="component" value="Unassembled WGS sequence"/>
</dbReference>
<accession>A0A2T4DH74</accession>